<protein>
    <submittedName>
        <fullName evidence="1">Uncharacterized protein</fullName>
    </submittedName>
</protein>
<dbReference type="Proteomes" id="UP001253637">
    <property type="component" value="Segment"/>
</dbReference>
<accession>A0A811BMQ0</accession>
<proteinExistence type="predicted"/>
<organism evidence="1 2">
    <name type="scientific">Pandoravirus japonicus</name>
    <dbReference type="NCBI Taxonomy" id="2823154"/>
    <lineage>
        <taxon>Viruses</taxon>
        <taxon>Pandoravirus</taxon>
    </lineage>
</organism>
<evidence type="ECO:0000313" key="2">
    <source>
        <dbReference type="Proteomes" id="UP001253637"/>
    </source>
</evidence>
<name>A0A811BMQ0_9VIRU</name>
<reference evidence="1" key="1">
    <citation type="submission" date="2021-04" db="EMBL/GenBank/DDBJ databases">
        <title>Draft Genome Sequence of Pandoravirus japonicus, Isolated from the Sabaishi River of Niigata, Japan.</title>
        <authorList>
            <person name="Hosokawa N."/>
            <person name="Takahashi H."/>
            <person name="Aoki K."/>
            <person name="Takemura M."/>
        </authorList>
    </citation>
    <scope>NUCLEOTIDE SEQUENCE</scope>
</reference>
<sequence>MVSRRRPFLLSFFLEKKKKGLSCAGARVSRFRRRGFVRCLATTRGRRQTRPRPDPMKGPLVRSGRLAVCPQHQRIFVAGAFAVHQGSTAFFLRGGDHGAVCVQLFFVCRHLKSFSFFFHIYSMHQKSPSARQRDAVGQPFCVAACR</sequence>
<evidence type="ECO:0000313" key="1">
    <source>
        <dbReference type="EMBL" id="BCU03113.1"/>
    </source>
</evidence>
<dbReference type="EMBL" id="LC625835">
    <property type="protein sequence ID" value="BCU03113.1"/>
    <property type="molecule type" value="Genomic_DNA"/>
</dbReference>